<dbReference type="PRINTS" id="PR00062">
    <property type="entry name" value="RIBOSOMALL20"/>
</dbReference>
<dbReference type="InterPro" id="IPR005813">
    <property type="entry name" value="Ribosomal_bL20"/>
</dbReference>
<proteinExistence type="inferred from homology"/>
<dbReference type="GO" id="GO:1990904">
    <property type="term" value="C:ribonucleoprotein complex"/>
    <property type="evidence" value="ECO:0007669"/>
    <property type="project" value="UniProtKB-KW"/>
</dbReference>
<dbReference type="HAMAP" id="MF_00382">
    <property type="entry name" value="Ribosomal_bL20"/>
    <property type="match status" value="1"/>
</dbReference>
<dbReference type="PANTHER" id="PTHR10986">
    <property type="entry name" value="39S RIBOSOMAL PROTEIN L20"/>
    <property type="match status" value="1"/>
</dbReference>
<evidence type="ECO:0000256" key="4">
    <source>
        <dbReference type="ARBA" id="ARBA00022980"/>
    </source>
</evidence>
<dbReference type="Pfam" id="PF00453">
    <property type="entry name" value="Ribosomal_L20"/>
    <property type="match status" value="1"/>
</dbReference>
<dbReference type="PROSITE" id="PS00937">
    <property type="entry name" value="RIBOSOMAL_L20"/>
    <property type="match status" value="1"/>
</dbReference>
<evidence type="ECO:0000313" key="11">
    <source>
        <dbReference type="Proteomes" id="UP000095743"/>
    </source>
</evidence>
<dbReference type="NCBIfam" id="TIGR01032">
    <property type="entry name" value="rplT_bact"/>
    <property type="match status" value="1"/>
</dbReference>
<keyword evidence="11" id="KW-1185">Reference proteome</keyword>
<evidence type="ECO:0000256" key="6">
    <source>
        <dbReference type="ARBA" id="ARBA00024775"/>
    </source>
</evidence>
<dbReference type="InterPro" id="IPR049946">
    <property type="entry name" value="RIBOSOMAL_L20_CS"/>
</dbReference>
<organism evidence="10 11">
    <name type="scientific">Geosporobacter ferrireducens</name>
    <dbReference type="NCBI Taxonomy" id="1424294"/>
    <lineage>
        <taxon>Bacteria</taxon>
        <taxon>Bacillati</taxon>
        <taxon>Bacillota</taxon>
        <taxon>Clostridia</taxon>
        <taxon>Peptostreptococcales</taxon>
        <taxon>Thermotaleaceae</taxon>
        <taxon>Geosporobacter</taxon>
    </lineage>
</organism>
<gene>
    <name evidence="8" type="primary">rplT</name>
    <name evidence="10" type="ORF">Gferi_04085</name>
</gene>
<keyword evidence="5 8" id="KW-0687">Ribonucleoprotein</keyword>
<protein>
    <recommendedName>
        <fullName evidence="7 8">Large ribosomal subunit protein bL20</fullName>
    </recommendedName>
</protein>
<evidence type="ECO:0000256" key="1">
    <source>
        <dbReference type="ARBA" id="ARBA00007698"/>
    </source>
</evidence>
<evidence type="ECO:0000256" key="7">
    <source>
        <dbReference type="ARBA" id="ARBA00035172"/>
    </source>
</evidence>
<dbReference type="STRING" id="1424294.Gferi_04085"/>
<sequence length="119" mass="13628">MARVKKAINAKKKHKKILKLAKGYYGAKSKLFRPANEAVMRSLRFAYIGRKLRKRDFRKLWIARINAGARMNGISYSRLINGLKMAGIEVNRKMLAEMAIYDEAGFKQLVDVAKQKLNA</sequence>
<reference evidence="10 11" key="1">
    <citation type="submission" date="2016-09" db="EMBL/GenBank/DDBJ databases">
        <title>Genomic analysis reveals versatility of anaerobic energy metabolism of Geosporobacter ferrireducens IRF9 of phylum Firmicutes.</title>
        <authorList>
            <person name="Kim S.-J."/>
        </authorList>
    </citation>
    <scope>NUCLEOTIDE SEQUENCE [LARGE SCALE GENOMIC DNA]</scope>
    <source>
        <strain evidence="10 11">IRF9</strain>
    </source>
</reference>
<dbReference type="SUPFAM" id="SSF74731">
    <property type="entry name" value="Ribosomal protein L20"/>
    <property type="match status" value="1"/>
</dbReference>
<dbReference type="OrthoDB" id="9808966at2"/>
<dbReference type="FunFam" id="1.10.1900.20:FF:000001">
    <property type="entry name" value="50S ribosomal protein L20"/>
    <property type="match status" value="1"/>
</dbReference>
<dbReference type="InterPro" id="IPR035566">
    <property type="entry name" value="Ribosomal_protein_bL20_C"/>
</dbReference>
<evidence type="ECO:0000256" key="8">
    <source>
        <dbReference type="HAMAP-Rule" id="MF_00382"/>
    </source>
</evidence>
<dbReference type="GO" id="GO:0006412">
    <property type="term" value="P:translation"/>
    <property type="evidence" value="ECO:0007669"/>
    <property type="project" value="InterPro"/>
</dbReference>
<dbReference type="KEGG" id="gfe:Gferi_04085"/>
<dbReference type="GO" id="GO:0003735">
    <property type="term" value="F:structural constituent of ribosome"/>
    <property type="evidence" value="ECO:0007669"/>
    <property type="project" value="InterPro"/>
</dbReference>
<dbReference type="Gene3D" id="6.10.160.10">
    <property type="match status" value="1"/>
</dbReference>
<accession>A0A1D8GD29</accession>
<keyword evidence="2 8" id="KW-0699">rRNA-binding</keyword>
<comment type="function">
    <text evidence="6 8 9">Binds directly to 23S ribosomal RNA and is necessary for the in vitro assembly process of the 50S ribosomal subunit. It is not involved in the protein synthesizing functions of that subunit.</text>
</comment>
<dbReference type="AlphaFoldDB" id="A0A1D8GD29"/>
<comment type="similarity">
    <text evidence="1 8 9">Belongs to the bacterial ribosomal protein bL20 family.</text>
</comment>
<evidence type="ECO:0000256" key="2">
    <source>
        <dbReference type="ARBA" id="ARBA00022730"/>
    </source>
</evidence>
<dbReference type="GO" id="GO:0000027">
    <property type="term" value="P:ribosomal large subunit assembly"/>
    <property type="evidence" value="ECO:0007669"/>
    <property type="project" value="UniProtKB-UniRule"/>
</dbReference>
<dbReference type="RefSeq" id="WP_069974376.1">
    <property type="nucleotide sequence ID" value="NZ_CP017269.1"/>
</dbReference>
<keyword evidence="3 8" id="KW-0694">RNA-binding</keyword>
<name>A0A1D8GD29_9FIRM</name>
<evidence type="ECO:0000256" key="5">
    <source>
        <dbReference type="ARBA" id="ARBA00023274"/>
    </source>
</evidence>
<dbReference type="GO" id="GO:0019843">
    <property type="term" value="F:rRNA binding"/>
    <property type="evidence" value="ECO:0007669"/>
    <property type="project" value="UniProtKB-UniRule"/>
</dbReference>
<evidence type="ECO:0000256" key="9">
    <source>
        <dbReference type="RuleBase" id="RU000560"/>
    </source>
</evidence>
<dbReference type="GO" id="GO:0005840">
    <property type="term" value="C:ribosome"/>
    <property type="evidence" value="ECO:0007669"/>
    <property type="project" value="UniProtKB-KW"/>
</dbReference>
<keyword evidence="4 8" id="KW-0689">Ribosomal protein</keyword>
<dbReference type="CDD" id="cd07026">
    <property type="entry name" value="Ribosomal_L20"/>
    <property type="match status" value="1"/>
</dbReference>
<dbReference type="EMBL" id="CP017269">
    <property type="protein sequence ID" value="AOT68809.1"/>
    <property type="molecule type" value="Genomic_DNA"/>
</dbReference>
<dbReference type="Proteomes" id="UP000095743">
    <property type="component" value="Chromosome"/>
</dbReference>
<evidence type="ECO:0000313" key="10">
    <source>
        <dbReference type="EMBL" id="AOT68809.1"/>
    </source>
</evidence>
<dbReference type="Gene3D" id="1.10.1900.20">
    <property type="entry name" value="Ribosomal protein L20"/>
    <property type="match status" value="1"/>
</dbReference>
<evidence type="ECO:0000256" key="3">
    <source>
        <dbReference type="ARBA" id="ARBA00022884"/>
    </source>
</evidence>